<evidence type="ECO:0000313" key="2">
    <source>
        <dbReference type="Proteomes" id="UP000828390"/>
    </source>
</evidence>
<evidence type="ECO:0000313" key="1">
    <source>
        <dbReference type="EMBL" id="KAH3857880.1"/>
    </source>
</evidence>
<accession>A0A9D4R978</accession>
<keyword evidence="2" id="KW-1185">Reference proteome</keyword>
<sequence length="111" mass="12457">MSTPRLLFESTSNTEYTNQYFKTRSKPEPADAKTNLQSDQQKYLNAKCRQEMSYAEAVKVGKQVNQTNISNQQPPISNQIINQLITTLEALKGTDGLYVSPIDTNGGNKRN</sequence>
<comment type="caution">
    <text evidence="1">The sequence shown here is derived from an EMBL/GenBank/DDBJ whole genome shotgun (WGS) entry which is preliminary data.</text>
</comment>
<dbReference type="Proteomes" id="UP000828390">
    <property type="component" value="Unassembled WGS sequence"/>
</dbReference>
<name>A0A9D4R978_DREPO</name>
<dbReference type="EMBL" id="JAIWYP010000003">
    <property type="protein sequence ID" value="KAH3857880.1"/>
    <property type="molecule type" value="Genomic_DNA"/>
</dbReference>
<protein>
    <submittedName>
        <fullName evidence="1">Uncharacterized protein</fullName>
    </submittedName>
</protein>
<reference evidence="1" key="1">
    <citation type="journal article" date="2019" name="bioRxiv">
        <title>The Genome of the Zebra Mussel, Dreissena polymorpha: A Resource for Invasive Species Research.</title>
        <authorList>
            <person name="McCartney M.A."/>
            <person name="Auch B."/>
            <person name="Kono T."/>
            <person name="Mallez S."/>
            <person name="Zhang Y."/>
            <person name="Obille A."/>
            <person name="Becker A."/>
            <person name="Abrahante J.E."/>
            <person name="Garbe J."/>
            <person name="Badalamenti J.P."/>
            <person name="Herman A."/>
            <person name="Mangelson H."/>
            <person name="Liachko I."/>
            <person name="Sullivan S."/>
            <person name="Sone E.D."/>
            <person name="Koren S."/>
            <person name="Silverstein K.A.T."/>
            <person name="Beckman K.B."/>
            <person name="Gohl D.M."/>
        </authorList>
    </citation>
    <scope>NUCLEOTIDE SEQUENCE</scope>
    <source>
        <strain evidence="1">Duluth1</strain>
        <tissue evidence="1">Whole animal</tissue>
    </source>
</reference>
<organism evidence="1 2">
    <name type="scientific">Dreissena polymorpha</name>
    <name type="common">Zebra mussel</name>
    <name type="synonym">Mytilus polymorpha</name>
    <dbReference type="NCBI Taxonomy" id="45954"/>
    <lineage>
        <taxon>Eukaryota</taxon>
        <taxon>Metazoa</taxon>
        <taxon>Spiralia</taxon>
        <taxon>Lophotrochozoa</taxon>
        <taxon>Mollusca</taxon>
        <taxon>Bivalvia</taxon>
        <taxon>Autobranchia</taxon>
        <taxon>Heteroconchia</taxon>
        <taxon>Euheterodonta</taxon>
        <taxon>Imparidentia</taxon>
        <taxon>Neoheterodontei</taxon>
        <taxon>Myida</taxon>
        <taxon>Dreissenoidea</taxon>
        <taxon>Dreissenidae</taxon>
        <taxon>Dreissena</taxon>
    </lineage>
</organism>
<proteinExistence type="predicted"/>
<reference evidence="1" key="2">
    <citation type="submission" date="2020-11" db="EMBL/GenBank/DDBJ databases">
        <authorList>
            <person name="McCartney M.A."/>
            <person name="Auch B."/>
            <person name="Kono T."/>
            <person name="Mallez S."/>
            <person name="Becker A."/>
            <person name="Gohl D.M."/>
            <person name="Silverstein K.A.T."/>
            <person name="Koren S."/>
            <person name="Bechman K.B."/>
            <person name="Herman A."/>
            <person name="Abrahante J.E."/>
            <person name="Garbe J."/>
        </authorList>
    </citation>
    <scope>NUCLEOTIDE SEQUENCE</scope>
    <source>
        <strain evidence="1">Duluth1</strain>
        <tissue evidence="1">Whole animal</tissue>
    </source>
</reference>
<dbReference type="AlphaFoldDB" id="A0A9D4R978"/>
<gene>
    <name evidence="1" type="ORF">DPMN_100495</name>
</gene>